<organism evidence="3 4">
    <name type="scientific">Jeotgalicoccus meleagridis</name>
    <dbReference type="NCBI Taxonomy" id="2759181"/>
    <lineage>
        <taxon>Bacteria</taxon>
        <taxon>Bacillati</taxon>
        <taxon>Bacillota</taxon>
        <taxon>Bacilli</taxon>
        <taxon>Bacillales</taxon>
        <taxon>Staphylococcaceae</taxon>
        <taxon>Jeotgalicoccus</taxon>
    </lineage>
</organism>
<feature type="chain" id="PRO_5039649773" evidence="2">
    <location>
        <begin position="22"/>
        <end position="209"/>
    </location>
</feature>
<feature type="signal peptide" evidence="2">
    <location>
        <begin position="1"/>
        <end position="21"/>
    </location>
</feature>
<evidence type="ECO:0000313" key="3">
    <source>
        <dbReference type="EMBL" id="CAD2079554.1"/>
    </source>
</evidence>
<feature type="coiled-coil region" evidence="1">
    <location>
        <begin position="181"/>
        <end position="208"/>
    </location>
</feature>
<gene>
    <name evidence="3" type="ORF">JEODO184_01707</name>
</gene>
<sequence>MKKFSIALMGMLLFLSACNNAESELNDFYDDFSKSLTEESDLADVNEQYNELEKEKADLQNELNEANLEEINDLSPQLIENTEERQSLLDEEAEMVNKAKETFEDAKETAEDISDESYKNEADSLIAAMDARFAAHEALNQTYTDALESETALFEYLGEDEVTQEVIDEHLNEIASFSEPMSQASQDFSKETEKVNQIKAEIESILEEN</sequence>
<dbReference type="Gene3D" id="1.20.120.570">
    <property type="entry name" value="YkyA-like"/>
    <property type="match status" value="1"/>
</dbReference>
<dbReference type="SUPFAM" id="SSF140423">
    <property type="entry name" value="MW0975(SA0943)-like"/>
    <property type="match status" value="1"/>
</dbReference>
<keyword evidence="2" id="KW-0732">Signal</keyword>
<reference evidence="3 4" key="1">
    <citation type="submission" date="2020-07" db="EMBL/GenBank/DDBJ databases">
        <authorList>
            <person name="Criscuolo A."/>
        </authorList>
    </citation>
    <scope>NUCLEOTIDE SEQUENCE [LARGE SCALE GENOMIC DNA]</scope>
    <source>
        <strain evidence="3">CIP111649</strain>
    </source>
</reference>
<evidence type="ECO:0000313" key="4">
    <source>
        <dbReference type="Proteomes" id="UP000589351"/>
    </source>
</evidence>
<dbReference type="RefSeq" id="WP_185126201.1">
    <property type="nucleotide sequence ID" value="NZ_CAJEWD010000008.1"/>
</dbReference>
<dbReference type="Pfam" id="PF10368">
    <property type="entry name" value="YkyA"/>
    <property type="match status" value="1"/>
</dbReference>
<proteinExistence type="predicted"/>
<keyword evidence="1" id="KW-0175">Coiled coil</keyword>
<dbReference type="InterPro" id="IPR036785">
    <property type="entry name" value="YkyA-like_sf"/>
</dbReference>
<keyword evidence="3" id="KW-0449">Lipoprotein</keyword>
<dbReference type="AlphaFoldDB" id="A0A6V7RP54"/>
<dbReference type="Proteomes" id="UP000589351">
    <property type="component" value="Unassembled WGS sequence"/>
</dbReference>
<dbReference type="InterPro" id="IPR019454">
    <property type="entry name" value="Lipoprot_YkyA-like"/>
</dbReference>
<name>A0A6V7RP54_9STAP</name>
<comment type="caution">
    <text evidence="3">The sequence shown here is derived from an EMBL/GenBank/DDBJ whole genome shotgun (WGS) entry which is preliminary data.</text>
</comment>
<dbReference type="EMBL" id="CAJEWD010000008">
    <property type="protein sequence ID" value="CAD2079554.1"/>
    <property type="molecule type" value="Genomic_DNA"/>
</dbReference>
<dbReference type="PROSITE" id="PS51257">
    <property type="entry name" value="PROKAR_LIPOPROTEIN"/>
    <property type="match status" value="1"/>
</dbReference>
<protein>
    <submittedName>
        <fullName evidence="3">Cell-wall binding lipoprotein</fullName>
    </submittedName>
</protein>
<evidence type="ECO:0000256" key="2">
    <source>
        <dbReference type="SAM" id="SignalP"/>
    </source>
</evidence>
<feature type="coiled-coil region" evidence="1">
    <location>
        <begin position="35"/>
        <end position="116"/>
    </location>
</feature>
<evidence type="ECO:0000256" key="1">
    <source>
        <dbReference type="SAM" id="Coils"/>
    </source>
</evidence>
<keyword evidence="4" id="KW-1185">Reference proteome</keyword>
<accession>A0A6V7RP54</accession>